<evidence type="ECO:0000313" key="5">
    <source>
        <dbReference type="Proteomes" id="UP000217979"/>
    </source>
</evidence>
<evidence type="ECO:0000313" key="4">
    <source>
        <dbReference type="Proteomes" id="UP000029481"/>
    </source>
</evidence>
<dbReference type="Proteomes" id="UP000217979">
    <property type="component" value="Chromosome"/>
</dbReference>
<protein>
    <submittedName>
        <fullName evidence="1">DNA-binding protein</fullName>
    </submittedName>
    <submittedName>
        <fullName evidence="3">Predicted transcriptional regulator</fullName>
    </submittedName>
    <submittedName>
        <fullName evidence="2">Putative addiction module antidote protein</fullName>
    </submittedName>
</protein>
<evidence type="ECO:0000313" key="2">
    <source>
        <dbReference type="EMBL" id="ATF93858.1"/>
    </source>
</evidence>
<dbReference type="NCBIfam" id="TIGR02684">
    <property type="entry name" value="dnstrm_HI1420"/>
    <property type="match status" value="1"/>
</dbReference>
<reference evidence="3 6" key="3">
    <citation type="submission" date="2018-06" db="EMBL/GenBank/DDBJ databases">
        <authorList>
            <consortium name="Pathogen Informatics"/>
            <person name="Doyle S."/>
        </authorList>
    </citation>
    <scope>NUCLEOTIDE SEQUENCE [LARGE SCALE GENOMIC DNA]</scope>
    <source>
        <strain evidence="3 6">NCTC12120</strain>
    </source>
</reference>
<evidence type="ECO:0000313" key="1">
    <source>
        <dbReference type="EMBL" id="AIR04413.1"/>
    </source>
</evidence>
<dbReference type="Proteomes" id="UP000251197">
    <property type="component" value="Unassembled WGS sequence"/>
</dbReference>
<dbReference type="InterPro" id="IPR010982">
    <property type="entry name" value="Lambda_DNA-bd_dom_sf"/>
</dbReference>
<evidence type="ECO:0000313" key="3">
    <source>
        <dbReference type="EMBL" id="SQA97009.1"/>
    </source>
</evidence>
<accession>A0A089PWM6</accession>
<dbReference type="PANTHER" id="PTHR40275">
    <property type="entry name" value="SSL7038 PROTEIN"/>
    <property type="match status" value="1"/>
</dbReference>
<name>A0A089PWM6_9ENTR</name>
<dbReference type="Pfam" id="PF21716">
    <property type="entry name" value="dnstrm_HI1420"/>
    <property type="match status" value="1"/>
</dbReference>
<reference evidence="1 4" key="1">
    <citation type="submission" date="2014-09" db="EMBL/GenBank/DDBJ databases">
        <title>Cedecea neteri SSMD04 Genome Sequencing.</title>
        <authorList>
            <person name="Tan J.-Y."/>
        </authorList>
    </citation>
    <scope>NUCLEOTIDE SEQUENCE [LARGE SCALE GENOMIC DNA]</scope>
    <source>
        <strain evidence="1 4">SSMD04</strain>
    </source>
</reference>
<organism evidence="1 4">
    <name type="scientific">Cedecea neteri</name>
    <dbReference type="NCBI Taxonomy" id="158822"/>
    <lineage>
        <taxon>Bacteria</taxon>
        <taxon>Pseudomonadati</taxon>
        <taxon>Pseudomonadota</taxon>
        <taxon>Gammaproteobacteria</taxon>
        <taxon>Enterobacterales</taxon>
        <taxon>Enterobacteriaceae</taxon>
        <taxon>Cedecea</taxon>
    </lineage>
</organism>
<keyword evidence="1" id="KW-0238">DNA-binding</keyword>
<proteinExistence type="predicted"/>
<dbReference type="OrthoDB" id="9798416at2"/>
<dbReference type="EMBL" id="CP009451">
    <property type="protein sequence ID" value="AIR04413.1"/>
    <property type="molecule type" value="Genomic_DNA"/>
</dbReference>
<keyword evidence="4" id="KW-1185">Reference proteome</keyword>
<dbReference type="Proteomes" id="UP000029481">
    <property type="component" value="Chromosome"/>
</dbReference>
<dbReference type="AlphaFoldDB" id="A0A089PWM6"/>
<dbReference type="GO" id="GO:0003677">
    <property type="term" value="F:DNA binding"/>
    <property type="evidence" value="ECO:0007669"/>
    <property type="project" value="UniProtKB-KW"/>
</dbReference>
<sequence length="100" mass="11264">MKFSEFDQTVIDMLREDHAFAVDYLKEAFIGLDGEDGEAMFLIAMRRLVEARGGFTEIARAANLNRETLYRTLSERGNPTIKTTKKVLHAVGIHFSEIAG</sequence>
<dbReference type="RefSeq" id="WP_038474998.1">
    <property type="nucleotide sequence ID" value="NZ_CP009451.1"/>
</dbReference>
<dbReference type="PANTHER" id="PTHR40275:SF1">
    <property type="entry name" value="SSL7038 PROTEIN"/>
    <property type="match status" value="1"/>
</dbReference>
<dbReference type="EMBL" id="CP023525">
    <property type="protein sequence ID" value="ATF93858.1"/>
    <property type="molecule type" value="Genomic_DNA"/>
</dbReference>
<gene>
    <name evidence="2" type="ORF">CO704_18000</name>
    <name evidence="1" type="ORF">JT31_07260</name>
    <name evidence="3" type="ORF">NCTC12120_00823</name>
</gene>
<dbReference type="Gene3D" id="1.10.260.40">
    <property type="entry name" value="lambda repressor-like DNA-binding domains"/>
    <property type="match status" value="1"/>
</dbReference>
<dbReference type="EMBL" id="UAVU01000003">
    <property type="protein sequence ID" value="SQA97009.1"/>
    <property type="molecule type" value="Genomic_DNA"/>
</dbReference>
<dbReference type="SUPFAM" id="SSF47413">
    <property type="entry name" value="lambda repressor-like DNA-binding domains"/>
    <property type="match status" value="1"/>
</dbReference>
<reference evidence="2 5" key="2">
    <citation type="submission" date="2017-09" db="EMBL/GenBank/DDBJ databases">
        <title>FDA dAtabase for Regulatory Grade micrObial Sequences (FDA-ARGOS): Supporting development and validation of Infectious Disease Dx tests.</title>
        <authorList>
            <person name="Minogue T."/>
            <person name="Wolcott M."/>
            <person name="Wasieloski L."/>
            <person name="Aguilar W."/>
            <person name="Moore D."/>
            <person name="Tallon L."/>
            <person name="Sadzewicz L."/>
            <person name="Ott S."/>
            <person name="Zhao X."/>
            <person name="Nagaraj S."/>
            <person name="Vavikolanu K."/>
            <person name="Aluvathingal J."/>
            <person name="Nadendla S."/>
            <person name="Sichtig H."/>
        </authorList>
    </citation>
    <scope>NUCLEOTIDE SEQUENCE [LARGE SCALE GENOMIC DNA]</scope>
    <source>
        <strain evidence="2 5">FDAARGOS_392</strain>
    </source>
</reference>
<dbReference type="STRING" id="158822.LH23_10460"/>
<dbReference type="KEGG" id="cnt:JT31_07260"/>
<dbReference type="InterPro" id="IPR014057">
    <property type="entry name" value="HI1420"/>
</dbReference>
<evidence type="ECO:0000313" key="6">
    <source>
        <dbReference type="Proteomes" id="UP000251197"/>
    </source>
</evidence>